<name>N8V2W4_9GAMM</name>
<proteinExistence type="predicted"/>
<dbReference type="eggNOG" id="ENOG5033357">
    <property type="taxonomic scope" value="Bacteria"/>
</dbReference>
<reference evidence="2 3" key="1">
    <citation type="submission" date="2013-02" db="EMBL/GenBank/DDBJ databases">
        <title>The Genome Sequence of Acinetobacter sp. NIPH 758.</title>
        <authorList>
            <consortium name="The Broad Institute Genome Sequencing Platform"/>
            <consortium name="The Broad Institute Genome Sequencing Center for Infectious Disease"/>
            <person name="Cerqueira G."/>
            <person name="Feldgarden M."/>
            <person name="Courvalin P."/>
            <person name="Perichon B."/>
            <person name="Grillot-Courvalin C."/>
            <person name="Clermont D."/>
            <person name="Rocha E."/>
            <person name="Yoon E.-J."/>
            <person name="Nemec A."/>
            <person name="Walker B."/>
            <person name="Young S.K."/>
            <person name="Zeng Q."/>
            <person name="Gargeya S."/>
            <person name="Fitzgerald M."/>
            <person name="Haas B."/>
            <person name="Abouelleil A."/>
            <person name="Alvarado L."/>
            <person name="Arachchi H.M."/>
            <person name="Berlin A.M."/>
            <person name="Chapman S.B."/>
            <person name="Dewar J."/>
            <person name="Goldberg J."/>
            <person name="Griggs A."/>
            <person name="Gujja S."/>
            <person name="Hansen M."/>
            <person name="Howarth C."/>
            <person name="Imamovic A."/>
            <person name="Larimer J."/>
            <person name="McCowan C."/>
            <person name="Murphy C."/>
            <person name="Neiman D."/>
            <person name="Pearson M."/>
            <person name="Priest M."/>
            <person name="Roberts A."/>
            <person name="Saif S."/>
            <person name="Shea T."/>
            <person name="Sisk P."/>
            <person name="Sykes S."/>
            <person name="Wortman J."/>
            <person name="Nusbaum C."/>
            <person name="Birren B."/>
        </authorList>
    </citation>
    <scope>NUCLEOTIDE SEQUENCE [LARGE SCALE GENOMIC DNA]</scope>
    <source>
        <strain evidence="2 3">NIPH 758</strain>
    </source>
</reference>
<evidence type="ECO:0000259" key="1">
    <source>
        <dbReference type="Pfam" id="PF11726"/>
    </source>
</evidence>
<evidence type="ECO:0000313" key="2">
    <source>
        <dbReference type="EMBL" id="ENU93955.1"/>
    </source>
</evidence>
<dbReference type="Proteomes" id="UP000013049">
    <property type="component" value="Unassembled WGS sequence"/>
</dbReference>
<dbReference type="RefSeq" id="WP_004774616.1">
    <property type="nucleotide sequence ID" value="NZ_KB849362.1"/>
</dbReference>
<evidence type="ECO:0000313" key="3">
    <source>
        <dbReference type="Proteomes" id="UP000013049"/>
    </source>
</evidence>
<protein>
    <recommendedName>
        <fullName evidence="1">YagK/YfjJ C-terminal domain-containing protein</fullName>
    </recommendedName>
</protein>
<feature type="domain" description="YagK/YfjJ C-terminal" evidence="1">
    <location>
        <begin position="73"/>
        <end position="182"/>
    </location>
</feature>
<dbReference type="AlphaFoldDB" id="N8V2W4"/>
<dbReference type="EMBL" id="APPC01000005">
    <property type="protein sequence ID" value="ENU93955.1"/>
    <property type="molecule type" value="Genomic_DNA"/>
</dbReference>
<comment type="caution">
    <text evidence="2">The sequence shown here is derived from an EMBL/GenBank/DDBJ whole genome shotgun (WGS) entry which is preliminary data.</text>
</comment>
<accession>N8V2W4</accession>
<dbReference type="InterPro" id="IPR057271">
    <property type="entry name" value="YagK_YfjJ_C"/>
</dbReference>
<organism evidence="2 3">
    <name type="scientific">Acinetobacter vivianii</name>
    <dbReference type="NCBI Taxonomy" id="1776742"/>
    <lineage>
        <taxon>Bacteria</taxon>
        <taxon>Pseudomonadati</taxon>
        <taxon>Pseudomonadota</taxon>
        <taxon>Gammaproteobacteria</taxon>
        <taxon>Moraxellales</taxon>
        <taxon>Moraxellaceae</taxon>
        <taxon>Acinetobacter</taxon>
    </lineage>
</organism>
<gene>
    <name evidence="2" type="ORF">F971_00393</name>
</gene>
<sequence>MDSPPSLYGLFENSHKPMRLSYLKPQIKLLNKFIKLVRDQQNSSLIKEAIRSREEKSNDNFLSCKELENKLFQKYCKLLVLRIDLAIKPKIVDLAHNDLTDFNKSDFHAPHQLEYLKSKIAQLLENRRSNKTLKRIVGYMIKFEHGIKKGFHAHLILFLDGSKYANDSYYADYITKYWTKLTDGKGCSYNCHRDKKKYRKLGIGLISYTEREKRDNLMICIEYLCKTEQFFLFNRLGSTNYKRLQKSQPPEIEAGKIRVGRPRSTLGCEGE</sequence>
<dbReference type="PATRIC" id="fig|1217712.3.peg.377"/>
<dbReference type="HOGENOM" id="CLU_053856_2_1_6"/>
<dbReference type="Pfam" id="PF11726">
    <property type="entry name" value="YagK_YfjJ_C"/>
    <property type="match status" value="1"/>
</dbReference>